<evidence type="ECO:0000313" key="2">
    <source>
        <dbReference type="Proteomes" id="UP001145114"/>
    </source>
</evidence>
<dbReference type="Proteomes" id="UP001145114">
    <property type="component" value="Unassembled WGS sequence"/>
</dbReference>
<sequence>MDIIETMSHGDFEKYLRKTRNTICGRHPISVLLAAINEIMPTIREKGDKIQLKFVKYAQSNHAKDFTDSS</sequence>
<reference evidence="1" key="1">
    <citation type="submission" date="2022-06" db="EMBL/GenBank/DDBJ databases">
        <title>Phylogenomic reconstructions and comparative analyses of Kickxellomycotina fungi.</title>
        <authorList>
            <person name="Reynolds N.K."/>
            <person name="Stajich J.E."/>
            <person name="Barry K."/>
            <person name="Grigoriev I.V."/>
            <person name="Crous P."/>
            <person name="Smith M.E."/>
        </authorList>
    </citation>
    <scope>NUCLEOTIDE SEQUENCE</scope>
    <source>
        <strain evidence="1">RSA 2271</strain>
    </source>
</reference>
<organism evidence="1 2">
    <name type="scientific">Spiromyces aspiralis</name>
    <dbReference type="NCBI Taxonomy" id="68401"/>
    <lineage>
        <taxon>Eukaryota</taxon>
        <taxon>Fungi</taxon>
        <taxon>Fungi incertae sedis</taxon>
        <taxon>Zoopagomycota</taxon>
        <taxon>Kickxellomycotina</taxon>
        <taxon>Kickxellomycetes</taxon>
        <taxon>Kickxellales</taxon>
        <taxon>Kickxellaceae</taxon>
        <taxon>Spiromyces</taxon>
    </lineage>
</organism>
<gene>
    <name evidence="1" type="primary">MEMO1</name>
    <name evidence="1" type="ORF">EV182_008709</name>
</gene>
<evidence type="ECO:0000313" key="1">
    <source>
        <dbReference type="EMBL" id="KAJ1669555.1"/>
    </source>
</evidence>
<name>A0ACC1H8Q1_9FUNG</name>
<accession>A0ACC1H8Q1</accession>
<keyword evidence="2" id="KW-1185">Reference proteome</keyword>
<protein>
    <submittedName>
        <fullName evidence="1">Protein memo1</fullName>
    </submittedName>
</protein>
<feature type="non-terminal residue" evidence="1">
    <location>
        <position position="70"/>
    </location>
</feature>
<proteinExistence type="predicted"/>
<comment type="caution">
    <text evidence="1">The sequence shown here is derived from an EMBL/GenBank/DDBJ whole genome shotgun (WGS) entry which is preliminary data.</text>
</comment>
<dbReference type="EMBL" id="JAMZIH010009841">
    <property type="protein sequence ID" value="KAJ1669555.1"/>
    <property type="molecule type" value="Genomic_DNA"/>
</dbReference>